<dbReference type="RefSeq" id="WP_186864775.1">
    <property type="nucleotide sequence ID" value="NZ_JACOPE010000001.1"/>
</dbReference>
<feature type="domain" description="CdaR GGDEF-like" evidence="4">
    <location>
        <begin position="161"/>
        <end position="268"/>
    </location>
</feature>
<dbReference type="Gene3D" id="1.10.10.2840">
    <property type="entry name" value="PucR C-terminal helix-turn-helix domain"/>
    <property type="match status" value="1"/>
</dbReference>
<name>A0ABR7G6E5_9FIRM</name>
<evidence type="ECO:0000313" key="5">
    <source>
        <dbReference type="EMBL" id="MBC5683006.1"/>
    </source>
</evidence>
<proteinExistence type="inferred from homology"/>
<dbReference type="InterPro" id="IPR025736">
    <property type="entry name" value="PucR_C-HTH_dom"/>
</dbReference>
<sequence>MSFTIEDMMLTAENRYAMKFLAGQNGWANSISWVHLLEDTTIIQNFWGKELAVTTGLGFPDKEDWMQLAIQLNRHHASGLIINVGQYIHEVPEELKMYCDENDLPLLTVPWEVHLSDMIKDFSIRVFLQDSTDEQIASALIAAIESPDNQEAYRKDLLQYFDVDGSFQVLLLTCEGLDAMDTVERRKLSYRIQMYLEDITHNASFFYYNSDFVLVANAITEEFLCQLAEGALKRGKKRMPGVELCVGIGSKCMDISQLSISYQRAKAATYMAMRHKKQLVKFDECGLYRLLYMVKDEGILNEIETECLKELEEYDYKHNAEYVETLQSYLKHNGSIQAVAAELYTHRNTILYRIGNIKKILNNELKTPDERLPYQIAFYIRSMQEEKQD</sequence>
<dbReference type="InterPro" id="IPR042070">
    <property type="entry name" value="PucR_C-HTH_sf"/>
</dbReference>
<evidence type="ECO:0000256" key="1">
    <source>
        <dbReference type="ARBA" id="ARBA00006754"/>
    </source>
</evidence>
<comment type="caution">
    <text evidence="5">The sequence shown here is derived from an EMBL/GenBank/DDBJ whole genome shotgun (WGS) entry which is preliminary data.</text>
</comment>
<dbReference type="PANTHER" id="PTHR33744:SF1">
    <property type="entry name" value="DNA-BINDING TRANSCRIPTIONAL ACTIVATOR ADER"/>
    <property type="match status" value="1"/>
</dbReference>
<dbReference type="InterPro" id="IPR041522">
    <property type="entry name" value="CdaR_GGDEF"/>
</dbReference>
<dbReference type="InterPro" id="IPR051448">
    <property type="entry name" value="CdaR-like_regulators"/>
</dbReference>
<accession>A0ABR7G6E5</accession>
<protein>
    <submittedName>
        <fullName evidence="5">PucR family transcriptional regulator ligand-binding domain-containing protein</fullName>
    </submittedName>
</protein>
<gene>
    <name evidence="5" type="ORF">H8S40_05385</name>
</gene>
<evidence type="ECO:0000259" key="4">
    <source>
        <dbReference type="Pfam" id="PF17853"/>
    </source>
</evidence>
<dbReference type="Pfam" id="PF17853">
    <property type="entry name" value="GGDEF_2"/>
    <property type="match status" value="1"/>
</dbReference>
<feature type="domain" description="Purine catabolism PurC-like" evidence="2">
    <location>
        <begin position="17"/>
        <end position="122"/>
    </location>
</feature>
<feature type="domain" description="PucR C-terminal helix-turn-helix" evidence="3">
    <location>
        <begin position="322"/>
        <end position="379"/>
    </location>
</feature>
<organism evidence="5 6">
    <name type="scientific">Ruminococcus hominis</name>
    <dbReference type="NCBI Taxonomy" id="2763065"/>
    <lineage>
        <taxon>Bacteria</taxon>
        <taxon>Bacillati</taxon>
        <taxon>Bacillota</taxon>
        <taxon>Clostridia</taxon>
        <taxon>Eubacteriales</taxon>
        <taxon>Oscillospiraceae</taxon>
        <taxon>Ruminococcus</taxon>
    </lineage>
</organism>
<dbReference type="EMBL" id="JACOPE010000001">
    <property type="protein sequence ID" value="MBC5683006.1"/>
    <property type="molecule type" value="Genomic_DNA"/>
</dbReference>
<dbReference type="InterPro" id="IPR012914">
    <property type="entry name" value="PucR_dom"/>
</dbReference>
<evidence type="ECO:0000259" key="3">
    <source>
        <dbReference type="Pfam" id="PF13556"/>
    </source>
</evidence>
<keyword evidence="6" id="KW-1185">Reference proteome</keyword>
<reference evidence="5 6" key="1">
    <citation type="submission" date="2020-08" db="EMBL/GenBank/DDBJ databases">
        <title>Genome public.</title>
        <authorList>
            <person name="Liu C."/>
            <person name="Sun Q."/>
        </authorList>
    </citation>
    <scope>NUCLEOTIDE SEQUENCE [LARGE SCALE GENOMIC DNA]</scope>
    <source>
        <strain evidence="5 6">NSJ-13</strain>
    </source>
</reference>
<dbReference type="Proteomes" id="UP000631576">
    <property type="component" value="Unassembled WGS sequence"/>
</dbReference>
<dbReference type="Pfam" id="PF07905">
    <property type="entry name" value="PucR"/>
    <property type="match status" value="1"/>
</dbReference>
<dbReference type="PANTHER" id="PTHR33744">
    <property type="entry name" value="CARBOHYDRATE DIACID REGULATOR"/>
    <property type="match status" value="1"/>
</dbReference>
<dbReference type="Pfam" id="PF13556">
    <property type="entry name" value="HTH_30"/>
    <property type="match status" value="1"/>
</dbReference>
<comment type="similarity">
    <text evidence="1">Belongs to the CdaR family.</text>
</comment>
<evidence type="ECO:0000313" key="6">
    <source>
        <dbReference type="Proteomes" id="UP000631576"/>
    </source>
</evidence>
<evidence type="ECO:0000259" key="2">
    <source>
        <dbReference type="Pfam" id="PF07905"/>
    </source>
</evidence>